<name>A0A564Z507_HYMDI</name>
<evidence type="ECO:0000256" key="1">
    <source>
        <dbReference type="SAM" id="MobiDB-lite"/>
    </source>
</evidence>
<feature type="region of interest" description="Disordered" evidence="1">
    <location>
        <begin position="77"/>
        <end position="111"/>
    </location>
</feature>
<dbReference type="AlphaFoldDB" id="A0A564Z507"/>
<accession>A0A564Z507</accession>
<protein>
    <submittedName>
        <fullName evidence="2">Uncharacterized protein</fullName>
    </submittedName>
</protein>
<gene>
    <name evidence="2" type="ORF">WMSIL1_LOCUS12202</name>
</gene>
<organism evidence="2 3">
    <name type="scientific">Hymenolepis diminuta</name>
    <name type="common">Rat tapeworm</name>
    <dbReference type="NCBI Taxonomy" id="6216"/>
    <lineage>
        <taxon>Eukaryota</taxon>
        <taxon>Metazoa</taxon>
        <taxon>Spiralia</taxon>
        <taxon>Lophotrochozoa</taxon>
        <taxon>Platyhelminthes</taxon>
        <taxon>Cestoda</taxon>
        <taxon>Eucestoda</taxon>
        <taxon>Cyclophyllidea</taxon>
        <taxon>Hymenolepididae</taxon>
        <taxon>Hymenolepis</taxon>
    </lineage>
</organism>
<reference evidence="2 3" key="1">
    <citation type="submission" date="2019-07" db="EMBL/GenBank/DDBJ databases">
        <authorList>
            <person name="Jastrzebski P J."/>
            <person name="Paukszto L."/>
            <person name="Jastrzebski P J."/>
        </authorList>
    </citation>
    <scope>NUCLEOTIDE SEQUENCE [LARGE SCALE GENOMIC DNA]</scope>
    <source>
        <strain evidence="2 3">WMS-il1</strain>
    </source>
</reference>
<keyword evidence="3" id="KW-1185">Reference proteome</keyword>
<dbReference type="EMBL" id="CABIJS010000588">
    <property type="protein sequence ID" value="VUZ53968.1"/>
    <property type="molecule type" value="Genomic_DNA"/>
</dbReference>
<evidence type="ECO:0000313" key="2">
    <source>
        <dbReference type="EMBL" id="VUZ53968.1"/>
    </source>
</evidence>
<dbReference type="Proteomes" id="UP000321570">
    <property type="component" value="Unassembled WGS sequence"/>
</dbReference>
<sequence length="111" mass="12715">MAPHETCSWRRHLEEDYREKTCNVAHKTHVRSRILLPSLTHHTCHTANKQPTPPKGYVTMTHMQNLEVSLPSYHQHLLPPTNNYPPSSSASLITPTTPQAPSLHPTLYYTR</sequence>
<proteinExistence type="predicted"/>
<feature type="compositionally biased region" description="Polar residues" evidence="1">
    <location>
        <begin position="80"/>
        <end position="100"/>
    </location>
</feature>
<evidence type="ECO:0000313" key="3">
    <source>
        <dbReference type="Proteomes" id="UP000321570"/>
    </source>
</evidence>